<evidence type="ECO:0000313" key="2">
    <source>
        <dbReference type="Proteomes" id="UP001060215"/>
    </source>
</evidence>
<reference evidence="1 2" key="1">
    <citation type="journal article" date="2022" name="Plant J.">
        <title>Chromosome-level genome of Camellia lanceoleosa provides a valuable resource for understanding genome evolution and self-incompatibility.</title>
        <authorList>
            <person name="Gong W."/>
            <person name="Xiao S."/>
            <person name="Wang L."/>
            <person name="Liao Z."/>
            <person name="Chang Y."/>
            <person name="Mo W."/>
            <person name="Hu G."/>
            <person name="Li W."/>
            <person name="Zhao G."/>
            <person name="Zhu H."/>
            <person name="Hu X."/>
            <person name="Ji K."/>
            <person name="Xiang X."/>
            <person name="Song Q."/>
            <person name="Yuan D."/>
            <person name="Jin S."/>
            <person name="Zhang L."/>
        </authorList>
    </citation>
    <scope>NUCLEOTIDE SEQUENCE [LARGE SCALE GENOMIC DNA]</scope>
    <source>
        <strain evidence="1">SQ_2022a</strain>
    </source>
</reference>
<accession>A0ACC0GHT6</accession>
<organism evidence="1 2">
    <name type="scientific">Camellia lanceoleosa</name>
    <dbReference type="NCBI Taxonomy" id="1840588"/>
    <lineage>
        <taxon>Eukaryota</taxon>
        <taxon>Viridiplantae</taxon>
        <taxon>Streptophyta</taxon>
        <taxon>Embryophyta</taxon>
        <taxon>Tracheophyta</taxon>
        <taxon>Spermatophyta</taxon>
        <taxon>Magnoliopsida</taxon>
        <taxon>eudicotyledons</taxon>
        <taxon>Gunneridae</taxon>
        <taxon>Pentapetalae</taxon>
        <taxon>asterids</taxon>
        <taxon>Ericales</taxon>
        <taxon>Theaceae</taxon>
        <taxon>Camellia</taxon>
    </lineage>
</organism>
<comment type="caution">
    <text evidence="1">The sequence shown here is derived from an EMBL/GenBank/DDBJ whole genome shotgun (WGS) entry which is preliminary data.</text>
</comment>
<gene>
    <name evidence="1" type="ORF">LOK49_LG09G00396</name>
</gene>
<dbReference type="EMBL" id="CM045765">
    <property type="protein sequence ID" value="KAI8000088.1"/>
    <property type="molecule type" value="Genomic_DNA"/>
</dbReference>
<proteinExistence type="predicted"/>
<dbReference type="Proteomes" id="UP001060215">
    <property type="component" value="Chromosome 8"/>
</dbReference>
<evidence type="ECO:0000313" key="1">
    <source>
        <dbReference type="EMBL" id="KAI8000088.1"/>
    </source>
</evidence>
<protein>
    <submittedName>
        <fullName evidence="1">Cysteine-rich receptor-like protein kinase 25</fullName>
    </submittedName>
</protein>
<sequence>MMSPFNIPRHTVHLFLCILIALLISFNKTKATPTFRYNQCPNTSSYTPKSTYESNLNKVFSSLSSDANNPNNNGFDYSKAGNTAPDIANGIYLCRGDLSNDDCQDCVATATKEAVQRCPNQKTAIIWYDECMLYYSNQTFTFSNVDQSVREIFYNTRTMTDTNHFKEVLEVVMNDIATLASSSESGRKFATRQADLSSFQRMYSLAQCTPDLSISTCNTCLRDAISNLPICCDGRLGAIVWFPSCYVRYELYQFYQLTTTAPPPPSPGREGKKGRKGKKISISTSVSAFIVIGLLGCFIHYQRRKARTKKEIQSLDLAGGRFDSDYNSGNLQGEKHVKLQDFASIKLDLIHGATKHFSEENKLGQGGFGPVYKGILPDGKEIAVKRLSRTSGQGLQEFKNEVTLIARLQHRNLVRLLGCCLEGNESLLIYEYMPNKSLDVFLFDSTKGAELDWKRRILIINGIARGILYLHEDSRLRIIHRDLKASNVLLDHEMNPKISDFGMARIFGGNQSEANTNRVVGTYGYMSPEYAMEGLFSVKSDVFSFGVLLLELISGKRNGGFYLYEHGYSLLTFAWKLWCEGQGLEMIDPLLVQSCVTVEALKCIHIGLLCVQENPADRPTMSSVVVMLESDTVTLPQPTRPAFSVGRLTLKSAQSLPNVNALSINEVTLSNVSPR</sequence>
<name>A0ACC0GHT6_9ERIC</name>
<keyword evidence="2" id="KW-1185">Reference proteome</keyword>